<dbReference type="SMART" id="SM00086">
    <property type="entry name" value="PAC"/>
    <property type="match status" value="2"/>
</dbReference>
<sequence>MMSEQLAQQINNNTTKILLVDDNPENLRYLSHILTDRGYKVQRAISGQLALNGANAAPPDLILLDIIMPDMNGYEVCKRLKATEETKDIPVIFLSGLNEGLDKVNAFKVGAADYISKPFQSEEIVARIEHQLTIQNLQKQLQNKNIYLEYEIHKRQRVEVALQKRERYLSTLIEVQRLLLVCHDTHTCYCDLLPLLGKVSGANRVYIVENNRDTLGNLLMSQKAQWCVDGIHHINNLARENQSYSEYFSRWAKVLGRGDIISSIVAELPESELEFLEDRGILAILVLPLIVENEFLGFIAFENCIEARNWDTSEVLLLLSAVTALALKQKHLKSEIALRESEERWQLALHGNNDGIWDWNIKTGKSIISSRNKQILGYDEEENINSISVEEWTNHIHPEDFRSAKNAMQDHLNRKTPHYVAEYRLRCKDGSYKWILSRGQALWDNTGNPVRMVGSITDISDRKNAEEALRESEQRWQLVLTGNNDGIYDWNINTGESFFSPRWKEIVEYADSEIQNHWDEWVYRIHPDDLYRVMLATQDYLDQKIPYYFVEYRLKCKDNTYKWVENRGQAVWDDEGKPLRMVGSTRDISGPKQVEEALRKSEAREREKAQELEIILKELKRTQAQLIHIEKMSSLGQLVAGIAHEINNPVSFIWGNLTPARQYFQNLIHLIKIYQKTYPNSTPEIDDFIEEIDLDFLLDDWSKLLDSMQVGAQRIQQIVFSLRSFSRLHESEIKTVDIHDGIDNTLFMLQHRMRAEGDRPAIEVIKNYDQLPKITCYASQLNQVFLNLLNNAIDALENQPSPRVITISTEREEVICEREEVIEKSEFISPLTSPLSSTVAIRISDNGTGMTEEEQKRIFDPFFTTKSVGKGAGLGLSISHEIVVEKHQGELSCISQLGKGTEFIIKIPILLVVSC</sequence>
<dbReference type="InterPro" id="IPR029016">
    <property type="entry name" value="GAF-like_dom_sf"/>
</dbReference>
<evidence type="ECO:0000256" key="7">
    <source>
        <dbReference type="PROSITE-ProRule" id="PRU00169"/>
    </source>
</evidence>
<dbReference type="PROSITE" id="PS50109">
    <property type="entry name" value="HIS_KIN"/>
    <property type="match status" value="1"/>
</dbReference>
<gene>
    <name evidence="12" type="ORF">NJ959_07325</name>
</gene>
<dbReference type="SUPFAM" id="SSF52172">
    <property type="entry name" value="CheY-like"/>
    <property type="match status" value="1"/>
</dbReference>
<evidence type="ECO:0000256" key="5">
    <source>
        <dbReference type="ARBA" id="ARBA00022777"/>
    </source>
</evidence>
<keyword evidence="4" id="KW-0808">Transferase</keyword>
<evidence type="ECO:0000256" key="3">
    <source>
        <dbReference type="ARBA" id="ARBA00022553"/>
    </source>
</evidence>
<dbReference type="Gene3D" id="1.10.287.130">
    <property type="match status" value="1"/>
</dbReference>
<dbReference type="Gene3D" id="3.30.450.40">
    <property type="match status" value="1"/>
</dbReference>
<evidence type="ECO:0000256" key="1">
    <source>
        <dbReference type="ARBA" id="ARBA00000085"/>
    </source>
</evidence>
<dbReference type="PROSITE" id="PS50113">
    <property type="entry name" value="PAC"/>
    <property type="match status" value="2"/>
</dbReference>
<accession>A0AAE3GPH5</accession>
<dbReference type="PRINTS" id="PR00344">
    <property type="entry name" value="BCTRLSENSOR"/>
</dbReference>
<feature type="domain" description="Histidine kinase" evidence="8">
    <location>
        <begin position="641"/>
        <end position="911"/>
    </location>
</feature>
<name>A0AAE3GPH5_9CYAN</name>
<dbReference type="Gene3D" id="3.30.450.20">
    <property type="entry name" value="PAS domain"/>
    <property type="match status" value="2"/>
</dbReference>
<dbReference type="SUPFAM" id="SSF55874">
    <property type="entry name" value="ATPase domain of HSP90 chaperone/DNA topoisomerase II/histidine kinase"/>
    <property type="match status" value="1"/>
</dbReference>
<evidence type="ECO:0000256" key="6">
    <source>
        <dbReference type="ARBA" id="ARBA00023012"/>
    </source>
</evidence>
<feature type="domain" description="PAS" evidence="10">
    <location>
        <begin position="341"/>
        <end position="415"/>
    </location>
</feature>
<proteinExistence type="predicted"/>
<dbReference type="Gene3D" id="3.30.565.10">
    <property type="entry name" value="Histidine kinase-like ATPase, C-terminal domain"/>
    <property type="match status" value="1"/>
</dbReference>
<dbReference type="InterPro" id="IPR005467">
    <property type="entry name" value="His_kinase_dom"/>
</dbReference>
<dbReference type="InterPro" id="IPR036890">
    <property type="entry name" value="HATPase_C_sf"/>
</dbReference>
<dbReference type="GO" id="GO:0000155">
    <property type="term" value="F:phosphorelay sensor kinase activity"/>
    <property type="evidence" value="ECO:0007669"/>
    <property type="project" value="InterPro"/>
</dbReference>
<dbReference type="SUPFAM" id="SSF55781">
    <property type="entry name" value="GAF domain-like"/>
    <property type="match status" value="1"/>
</dbReference>
<dbReference type="CDD" id="cd00130">
    <property type="entry name" value="PAS"/>
    <property type="match status" value="2"/>
</dbReference>
<dbReference type="InterPro" id="IPR000700">
    <property type="entry name" value="PAS-assoc_C"/>
</dbReference>
<evidence type="ECO:0000259" key="9">
    <source>
        <dbReference type="PROSITE" id="PS50110"/>
    </source>
</evidence>
<dbReference type="InterPro" id="IPR000014">
    <property type="entry name" value="PAS"/>
</dbReference>
<dbReference type="CDD" id="cd19920">
    <property type="entry name" value="REC_PA4781-like"/>
    <property type="match status" value="1"/>
</dbReference>
<dbReference type="InterPro" id="IPR013655">
    <property type="entry name" value="PAS_fold_3"/>
</dbReference>
<dbReference type="InterPro" id="IPR003594">
    <property type="entry name" value="HATPase_dom"/>
</dbReference>
<dbReference type="PROSITE" id="PS50110">
    <property type="entry name" value="RESPONSE_REGULATORY"/>
    <property type="match status" value="1"/>
</dbReference>
<evidence type="ECO:0000259" key="11">
    <source>
        <dbReference type="PROSITE" id="PS50113"/>
    </source>
</evidence>
<dbReference type="Pfam" id="PF02518">
    <property type="entry name" value="HATPase_c"/>
    <property type="match status" value="1"/>
</dbReference>
<dbReference type="InterPro" id="IPR004358">
    <property type="entry name" value="Sig_transdc_His_kin-like_C"/>
</dbReference>
<dbReference type="SUPFAM" id="SSF55785">
    <property type="entry name" value="PYP-like sensor domain (PAS domain)"/>
    <property type="match status" value="2"/>
</dbReference>
<dbReference type="SUPFAM" id="SSF47384">
    <property type="entry name" value="Homodimeric domain of signal transducing histidine kinase"/>
    <property type="match status" value="1"/>
</dbReference>
<dbReference type="Pfam" id="PF08447">
    <property type="entry name" value="PAS_3"/>
    <property type="match status" value="2"/>
</dbReference>
<protein>
    <recommendedName>
        <fullName evidence="2">histidine kinase</fullName>
        <ecNumber evidence="2">2.7.13.3</ecNumber>
    </recommendedName>
</protein>
<evidence type="ECO:0000313" key="12">
    <source>
        <dbReference type="EMBL" id="MCP2728285.1"/>
    </source>
</evidence>
<keyword evidence="5" id="KW-0418">Kinase</keyword>
<dbReference type="Pfam" id="PF00072">
    <property type="entry name" value="Response_reg"/>
    <property type="match status" value="1"/>
</dbReference>
<feature type="modified residue" description="4-aspartylphosphate" evidence="7">
    <location>
        <position position="65"/>
    </location>
</feature>
<dbReference type="PANTHER" id="PTHR43304">
    <property type="entry name" value="PHYTOCHROME-LIKE PROTEIN CPH1"/>
    <property type="match status" value="1"/>
</dbReference>
<dbReference type="InterPro" id="IPR001789">
    <property type="entry name" value="Sig_transdc_resp-reg_receiver"/>
</dbReference>
<reference evidence="12" key="1">
    <citation type="submission" date="2022-06" db="EMBL/GenBank/DDBJ databases">
        <title>New cyanobacteria of genus Symplocastrum in benthos of Lake Baikal.</title>
        <authorList>
            <person name="Sorokovikova E."/>
            <person name="Tikhonova I."/>
            <person name="Krasnopeev A."/>
            <person name="Evseev P."/>
            <person name="Gladkikh A."/>
            <person name="Belykh O."/>
        </authorList>
    </citation>
    <scope>NUCLEOTIDE SEQUENCE</scope>
    <source>
        <strain evidence="12">BBK-W-15</strain>
    </source>
</reference>
<dbReference type="RefSeq" id="WP_254011084.1">
    <property type="nucleotide sequence ID" value="NZ_JAMZMM010000047.1"/>
</dbReference>
<comment type="catalytic activity">
    <reaction evidence="1">
        <text>ATP + protein L-histidine = ADP + protein N-phospho-L-histidine.</text>
        <dbReference type="EC" id="2.7.13.3"/>
    </reaction>
</comment>
<dbReference type="InterPro" id="IPR036097">
    <property type="entry name" value="HisK_dim/P_sf"/>
</dbReference>
<dbReference type="SMART" id="SM00448">
    <property type="entry name" value="REC"/>
    <property type="match status" value="1"/>
</dbReference>
<keyword evidence="13" id="KW-1185">Reference proteome</keyword>
<dbReference type="Gene3D" id="3.40.50.2300">
    <property type="match status" value="1"/>
</dbReference>
<dbReference type="InterPro" id="IPR052162">
    <property type="entry name" value="Sensor_kinase/Photoreceptor"/>
</dbReference>
<keyword evidence="3 7" id="KW-0597">Phosphoprotein</keyword>
<dbReference type="NCBIfam" id="TIGR00229">
    <property type="entry name" value="sensory_box"/>
    <property type="match status" value="2"/>
</dbReference>
<evidence type="ECO:0000256" key="2">
    <source>
        <dbReference type="ARBA" id="ARBA00012438"/>
    </source>
</evidence>
<dbReference type="SMART" id="SM00091">
    <property type="entry name" value="PAS"/>
    <property type="match status" value="2"/>
</dbReference>
<dbReference type="EC" id="2.7.13.3" evidence="2"/>
<evidence type="ECO:0000259" key="10">
    <source>
        <dbReference type="PROSITE" id="PS50112"/>
    </source>
</evidence>
<dbReference type="PROSITE" id="PS50112">
    <property type="entry name" value="PAS"/>
    <property type="match status" value="1"/>
</dbReference>
<evidence type="ECO:0000259" key="8">
    <source>
        <dbReference type="PROSITE" id="PS50109"/>
    </source>
</evidence>
<comment type="caution">
    <text evidence="12">The sequence shown here is derived from an EMBL/GenBank/DDBJ whole genome shotgun (WGS) entry which is preliminary data.</text>
</comment>
<dbReference type="AlphaFoldDB" id="A0AAE3GPH5"/>
<feature type="domain" description="PAC" evidence="11">
    <location>
        <begin position="548"/>
        <end position="600"/>
    </location>
</feature>
<keyword evidence="6" id="KW-0902">Two-component regulatory system</keyword>
<dbReference type="InterPro" id="IPR035965">
    <property type="entry name" value="PAS-like_dom_sf"/>
</dbReference>
<evidence type="ECO:0000256" key="4">
    <source>
        <dbReference type="ARBA" id="ARBA00022679"/>
    </source>
</evidence>
<dbReference type="PANTHER" id="PTHR43304:SF1">
    <property type="entry name" value="PAC DOMAIN-CONTAINING PROTEIN"/>
    <property type="match status" value="1"/>
</dbReference>
<dbReference type="Proteomes" id="UP001204953">
    <property type="component" value="Unassembled WGS sequence"/>
</dbReference>
<dbReference type="SMART" id="SM00387">
    <property type="entry name" value="HATPase_c"/>
    <property type="match status" value="1"/>
</dbReference>
<feature type="domain" description="Response regulatory" evidence="9">
    <location>
        <begin position="16"/>
        <end position="132"/>
    </location>
</feature>
<dbReference type="EMBL" id="JAMZMM010000047">
    <property type="protein sequence ID" value="MCP2728285.1"/>
    <property type="molecule type" value="Genomic_DNA"/>
</dbReference>
<dbReference type="InterPro" id="IPR001610">
    <property type="entry name" value="PAC"/>
</dbReference>
<dbReference type="InterPro" id="IPR011006">
    <property type="entry name" value="CheY-like_superfamily"/>
</dbReference>
<organism evidence="12 13">
    <name type="scientific">Limnofasciculus baicalensis BBK-W-15</name>
    <dbReference type="NCBI Taxonomy" id="2699891"/>
    <lineage>
        <taxon>Bacteria</taxon>
        <taxon>Bacillati</taxon>
        <taxon>Cyanobacteriota</taxon>
        <taxon>Cyanophyceae</taxon>
        <taxon>Coleofasciculales</taxon>
        <taxon>Coleofasciculaceae</taxon>
        <taxon>Limnofasciculus</taxon>
        <taxon>Limnofasciculus baicalensis</taxon>
    </lineage>
</organism>
<evidence type="ECO:0000313" key="13">
    <source>
        <dbReference type="Proteomes" id="UP001204953"/>
    </source>
</evidence>
<feature type="domain" description="PAC" evidence="11">
    <location>
        <begin position="419"/>
        <end position="471"/>
    </location>
</feature>